<keyword evidence="5" id="KW-0282">Flagellum</keyword>
<dbReference type="InterPro" id="IPR006665">
    <property type="entry name" value="OmpA-like"/>
</dbReference>
<dbReference type="PROSITE" id="PS51123">
    <property type="entry name" value="OMPA_2"/>
    <property type="match status" value="1"/>
</dbReference>
<dbReference type="InterPro" id="IPR036737">
    <property type="entry name" value="OmpA-like_sf"/>
</dbReference>
<gene>
    <name evidence="5" type="ORF">FHX47_001138</name>
</gene>
<evidence type="ECO:0000313" key="6">
    <source>
        <dbReference type="Proteomes" id="UP000547528"/>
    </source>
</evidence>
<keyword evidence="6" id="KW-1185">Reference proteome</keyword>
<dbReference type="Pfam" id="PF00691">
    <property type="entry name" value="OmpA"/>
    <property type="match status" value="1"/>
</dbReference>
<evidence type="ECO:0000313" key="5">
    <source>
        <dbReference type="EMBL" id="MBB3667519.1"/>
    </source>
</evidence>
<keyword evidence="5" id="KW-0966">Cell projection</keyword>
<keyword evidence="1" id="KW-0472">Membrane</keyword>
<sequence>MGFRSLSVLGVGLLGSMLVPLAPAAAESEPEVQEKPEQPAEVTTGMLADSVTQYSPVVTQFSAEGSVDSLGAEESEEEDVIILETDILFSAMEWELPDAAGPRIAELIEEVPEGAAVDVHGHTDSNPVPDDYDFDNQVLSENRAEAVADVLAEERADLDLNVEGFGESDPAVEEDEDDPSTFAANRRVEIRYD</sequence>
<dbReference type="Gene3D" id="3.30.1330.60">
    <property type="entry name" value="OmpA-like domain"/>
    <property type="match status" value="1"/>
</dbReference>
<protein>
    <submittedName>
        <fullName evidence="5">Flagellar motor protein MotB</fullName>
    </submittedName>
</protein>
<dbReference type="AlphaFoldDB" id="A0A7W5TVT9"/>
<evidence type="ECO:0000259" key="4">
    <source>
        <dbReference type="PROSITE" id="PS51123"/>
    </source>
</evidence>
<dbReference type="PANTHER" id="PTHR30329">
    <property type="entry name" value="STATOR ELEMENT OF FLAGELLAR MOTOR COMPLEX"/>
    <property type="match status" value="1"/>
</dbReference>
<dbReference type="EMBL" id="JACIBT010000002">
    <property type="protein sequence ID" value="MBB3667519.1"/>
    <property type="molecule type" value="Genomic_DNA"/>
</dbReference>
<reference evidence="5 6" key="1">
    <citation type="submission" date="2020-08" db="EMBL/GenBank/DDBJ databases">
        <title>Sequencing the genomes of 1000 actinobacteria strains.</title>
        <authorList>
            <person name="Klenk H.-P."/>
        </authorList>
    </citation>
    <scope>NUCLEOTIDE SEQUENCE [LARGE SCALE GENOMIC DNA]</scope>
    <source>
        <strain evidence="5 6">DSM 28238</strain>
    </source>
</reference>
<feature type="signal peptide" evidence="3">
    <location>
        <begin position="1"/>
        <end position="24"/>
    </location>
</feature>
<feature type="chain" id="PRO_5039672074" evidence="3">
    <location>
        <begin position="25"/>
        <end position="193"/>
    </location>
</feature>
<dbReference type="GO" id="GO:0016020">
    <property type="term" value="C:membrane"/>
    <property type="evidence" value="ECO:0007669"/>
    <property type="project" value="UniProtKB-UniRule"/>
</dbReference>
<dbReference type="CDD" id="cd07185">
    <property type="entry name" value="OmpA_C-like"/>
    <property type="match status" value="1"/>
</dbReference>
<dbReference type="SUPFAM" id="SSF103088">
    <property type="entry name" value="OmpA-like"/>
    <property type="match status" value="1"/>
</dbReference>
<name>A0A7W5TVT9_9MICC</name>
<dbReference type="PANTHER" id="PTHR30329:SF21">
    <property type="entry name" value="LIPOPROTEIN YIAD-RELATED"/>
    <property type="match status" value="1"/>
</dbReference>
<organism evidence="5 6">
    <name type="scientific">Garicola koreensis</name>
    <dbReference type="NCBI Taxonomy" id="1262554"/>
    <lineage>
        <taxon>Bacteria</taxon>
        <taxon>Bacillati</taxon>
        <taxon>Actinomycetota</taxon>
        <taxon>Actinomycetes</taxon>
        <taxon>Micrococcales</taxon>
        <taxon>Micrococcaceae</taxon>
        <taxon>Garicola</taxon>
    </lineage>
</organism>
<dbReference type="RefSeq" id="WP_183357943.1">
    <property type="nucleotide sequence ID" value="NZ_BAABKR010000001.1"/>
</dbReference>
<evidence type="ECO:0000256" key="3">
    <source>
        <dbReference type="SAM" id="SignalP"/>
    </source>
</evidence>
<comment type="caution">
    <text evidence="5">The sequence shown here is derived from an EMBL/GenBank/DDBJ whole genome shotgun (WGS) entry which is preliminary data.</text>
</comment>
<evidence type="ECO:0000256" key="2">
    <source>
        <dbReference type="SAM" id="MobiDB-lite"/>
    </source>
</evidence>
<proteinExistence type="predicted"/>
<feature type="domain" description="OmpA-like" evidence="4">
    <location>
        <begin position="76"/>
        <end position="193"/>
    </location>
</feature>
<dbReference type="Proteomes" id="UP000547528">
    <property type="component" value="Unassembled WGS sequence"/>
</dbReference>
<keyword evidence="3" id="KW-0732">Signal</keyword>
<feature type="compositionally biased region" description="Acidic residues" evidence="2">
    <location>
        <begin position="170"/>
        <end position="179"/>
    </location>
</feature>
<keyword evidence="5" id="KW-0969">Cilium</keyword>
<evidence type="ECO:0000256" key="1">
    <source>
        <dbReference type="PROSITE-ProRule" id="PRU00473"/>
    </source>
</evidence>
<accession>A0A7W5TVT9</accession>
<dbReference type="InterPro" id="IPR050330">
    <property type="entry name" value="Bact_OuterMem_StrucFunc"/>
</dbReference>
<feature type="region of interest" description="Disordered" evidence="2">
    <location>
        <begin position="161"/>
        <end position="193"/>
    </location>
</feature>